<proteinExistence type="predicted"/>
<dbReference type="Proteomes" id="UP000287144">
    <property type="component" value="Unassembled WGS sequence"/>
</dbReference>
<evidence type="ECO:0000313" key="1">
    <source>
        <dbReference type="EMBL" id="RSM02161.1"/>
    </source>
</evidence>
<dbReference type="EMBL" id="NKCK01000078">
    <property type="protein sequence ID" value="RSM02161.1"/>
    <property type="molecule type" value="Genomic_DNA"/>
</dbReference>
<evidence type="ECO:0000313" key="2">
    <source>
        <dbReference type="Proteomes" id="UP000287144"/>
    </source>
</evidence>
<dbReference type="PANTHER" id="PTHR42345:SF1">
    <property type="entry name" value="VTC DOMAIN-CONTAINING PROTEIN"/>
    <property type="match status" value="1"/>
</dbReference>
<sequence>MMQGPYRDMFSHSFGHNRLQGHLLDHGANEEEDDDEKVLVVEAFGVRDNEVLARAWCSHWGLSAIVADVEKTCMACAIREAYAATLTVVILVEGQEYPNDD</sequence>
<gene>
    <name evidence="1" type="ORF">CEP52_008125</name>
</gene>
<name>A0A428TJH7_9HYPO</name>
<accession>A0A428TJH7</accession>
<dbReference type="AlphaFoldDB" id="A0A428TJH7"/>
<reference evidence="1 2" key="1">
    <citation type="submission" date="2017-06" db="EMBL/GenBank/DDBJ databases">
        <title>Comparative genomic analysis of Ambrosia Fusariam Clade fungi.</title>
        <authorList>
            <person name="Stajich J.E."/>
            <person name="Carrillo J."/>
            <person name="Kijimoto T."/>
            <person name="Eskalen A."/>
            <person name="O'Donnell K."/>
            <person name="Kasson M."/>
        </authorList>
    </citation>
    <scope>NUCLEOTIDE SEQUENCE [LARGE SCALE GENOMIC DNA]</scope>
    <source>
        <strain evidence="1 2">NRRL62579</strain>
    </source>
</reference>
<organism evidence="1 2">
    <name type="scientific">Fusarium oligoseptatum</name>
    <dbReference type="NCBI Taxonomy" id="2604345"/>
    <lineage>
        <taxon>Eukaryota</taxon>
        <taxon>Fungi</taxon>
        <taxon>Dikarya</taxon>
        <taxon>Ascomycota</taxon>
        <taxon>Pezizomycotina</taxon>
        <taxon>Sordariomycetes</taxon>
        <taxon>Hypocreomycetidae</taxon>
        <taxon>Hypocreales</taxon>
        <taxon>Nectriaceae</taxon>
        <taxon>Fusarium</taxon>
        <taxon>Fusarium solani species complex</taxon>
    </lineage>
</organism>
<keyword evidence="2" id="KW-1185">Reference proteome</keyword>
<comment type="caution">
    <text evidence="1">The sequence shown here is derived from an EMBL/GenBank/DDBJ whole genome shotgun (WGS) entry which is preliminary data.</text>
</comment>
<dbReference type="STRING" id="1325735.A0A428TJH7"/>
<dbReference type="PANTHER" id="PTHR42345">
    <property type="entry name" value="TPR_REGION DOMAIN-CONTAINING PROTEIN"/>
    <property type="match status" value="1"/>
</dbReference>
<protein>
    <submittedName>
        <fullName evidence="1">Uncharacterized protein</fullName>
    </submittedName>
</protein>